<dbReference type="Gene3D" id="1.25.40.10">
    <property type="entry name" value="Tetratricopeptide repeat domain"/>
    <property type="match status" value="1"/>
</dbReference>
<keyword evidence="1" id="KW-0802">TPR repeat</keyword>
<feature type="transmembrane region" description="Helical" evidence="3">
    <location>
        <begin position="94"/>
        <end position="119"/>
    </location>
</feature>
<accession>A0A8J7U810</accession>
<feature type="repeat" description="TPR" evidence="1">
    <location>
        <begin position="445"/>
        <end position="478"/>
    </location>
</feature>
<proteinExistence type="predicted"/>
<dbReference type="InterPro" id="IPR011990">
    <property type="entry name" value="TPR-like_helical_dom_sf"/>
</dbReference>
<keyword evidence="5" id="KW-1185">Reference proteome</keyword>
<protein>
    <recommendedName>
        <fullName evidence="6">Tetratricopeptide repeat protein</fullName>
    </recommendedName>
</protein>
<sequence length="511" mass="57479">MVPQEFRETGQRAYHLAAYLTGSPGEAWSIVEDAFLLVFLTEGNVVQRESSTPRKTVFTKADHLVQYFVMDFFERYQVEVDPRAHSRRRQIKRYINYLLVLTMPHTAFHVGVGVMRLLFTYSNRWVLAVHEAQSPDATKDEAECSRAKSRWFKALEHHFEGQLKAATGAKGEKRFEPMAEPARLRDFVNEVLTHLAPWQADQLAADRELALIYELIEPKAFRALTAKALPHEETPALRLPEMGGSMEADRNDDGSGGSTDLEAGMTTFYQRLNKLRGLKKKQPPRAFVLKLDGKEQARVSVLGELTLPLGADARVFELWAELAGEAVPLAYSLLPGAGSEEPFCETIHLEGGQTLCLTTIYDASPRIHLAYFAEPVAAPVVADDLPWWRRRVSLSWWAPLAGFAMLFPALLLVPMFRPLSIKRSADVPPQHQPRPGMEPHNLAMAEVLFQRAQALAEAGDHQAALEDLEAARRLAPRHLGVLALLSTLLKETGELEKSRFYDEVRRQLAEE</sequence>
<dbReference type="EMBL" id="JAFREP010000049">
    <property type="protein sequence ID" value="MBO1323083.1"/>
    <property type="molecule type" value="Genomic_DNA"/>
</dbReference>
<evidence type="ECO:0008006" key="6">
    <source>
        <dbReference type="Google" id="ProtNLM"/>
    </source>
</evidence>
<organism evidence="4 5">
    <name type="scientific">Acanthopleuribacter pedis</name>
    <dbReference type="NCBI Taxonomy" id="442870"/>
    <lineage>
        <taxon>Bacteria</taxon>
        <taxon>Pseudomonadati</taxon>
        <taxon>Acidobacteriota</taxon>
        <taxon>Holophagae</taxon>
        <taxon>Acanthopleuribacterales</taxon>
        <taxon>Acanthopleuribacteraceae</taxon>
        <taxon>Acanthopleuribacter</taxon>
    </lineage>
</organism>
<feature type="region of interest" description="Disordered" evidence="2">
    <location>
        <begin position="232"/>
        <end position="260"/>
    </location>
</feature>
<dbReference type="InterPro" id="IPR019734">
    <property type="entry name" value="TPR_rpt"/>
</dbReference>
<gene>
    <name evidence="4" type="ORF">J3U88_31760</name>
</gene>
<keyword evidence="3" id="KW-0472">Membrane</keyword>
<keyword evidence="3" id="KW-0812">Transmembrane</keyword>
<comment type="caution">
    <text evidence="4">The sequence shown here is derived from an EMBL/GenBank/DDBJ whole genome shotgun (WGS) entry which is preliminary data.</text>
</comment>
<dbReference type="RefSeq" id="WP_207863055.1">
    <property type="nucleotide sequence ID" value="NZ_JAFREP010000049.1"/>
</dbReference>
<keyword evidence="3" id="KW-1133">Transmembrane helix</keyword>
<dbReference type="Proteomes" id="UP000664417">
    <property type="component" value="Unassembled WGS sequence"/>
</dbReference>
<reference evidence="4" key="1">
    <citation type="submission" date="2021-03" db="EMBL/GenBank/DDBJ databases">
        <authorList>
            <person name="Wang G."/>
        </authorList>
    </citation>
    <scope>NUCLEOTIDE SEQUENCE</scope>
    <source>
        <strain evidence="4">KCTC 12899</strain>
    </source>
</reference>
<dbReference type="SUPFAM" id="SSF48452">
    <property type="entry name" value="TPR-like"/>
    <property type="match status" value="1"/>
</dbReference>
<evidence type="ECO:0000313" key="4">
    <source>
        <dbReference type="EMBL" id="MBO1323083.1"/>
    </source>
</evidence>
<name>A0A8J7U810_9BACT</name>
<evidence type="ECO:0000256" key="3">
    <source>
        <dbReference type="SAM" id="Phobius"/>
    </source>
</evidence>
<evidence type="ECO:0000256" key="2">
    <source>
        <dbReference type="SAM" id="MobiDB-lite"/>
    </source>
</evidence>
<dbReference type="SMART" id="SM00028">
    <property type="entry name" value="TPR"/>
    <property type="match status" value="1"/>
</dbReference>
<dbReference type="PROSITE" id="PS50005">
    <property type="entry name" value="TPR"/>
    <property type="match status" value="1"/>
</dbReference>
<dbReference type="AlphaFoldDB" id="A0A8J7U810"/>
<evidence type="ECO:0000313" key="5">
    <source>
        <dbReference type="Proteomes" id="UP000664417"/>
    </source>
</evidence>
<feature type="transmembrane region" description="Helical" evidence="3">
    <location>
        <begin position="394"/>
        <end position="413"/>
    </location>
</feature>
<evidence type="ECO:0000256" key="1">
    <source>
        <dbReference type="PROSITE-ProRule" id="PRU00339"/>
    </source>
</evidence>